<dbReference type="CDD" id="cd04645">
    <property type="entry name" value="LbH_gamma_CA_like"/>
    <property type="match status" value="1"/>
</dbReference>
<dbReference type="InterPro" id="IPR050484">
    <property type="entry name" value="Transf_Hexapept/Carb_Anhydrase"/>
</dbReference>
<dbReference type="Pfam" id="PF00132">
    <property type="entry name" value="Hexapep"/>
    <property type="match status" value="1"/>
</dbReference>
<dbReference type="Proteomes" id="UP001548590">
    <property type="component" value="Unassembled WGS sequence"/>
</dbReference>
<organism evidence="1 2">
    <name type="scientific">Uliginosibacterium paludis</name>
    <dbReference type="NCBI Taxonomy" id="1615952"/>
    <lineage>
        <taxon>Bacteria</taxon>
        <taxon>Pseudomonadati</taxon>
        <taxon>Pseudomonadota</taxon>
        <taxon>Betaproteobacteria</taxon>
        <taxon>Rhodocyclales</taxon>
        <taxon>Zoogloeaceae</taxon>
        <taxon>Uliginosibacterium</taxon>
    </lineage>
</organism>
<dbReference type="InterPro" id="IPR001451">
    <property type="entry name" value="Hexapep"/>
</dbReference>
<keyword evidence="2" id="KW-1185">Reference proteome</keyword>
<dbReference type="PANTHER" id="PTHR13061:SF29">
    <property type="entry name" value="GAMMA CARBONIC ANHYDRASE-LIKE 1, MITOCHONDRIAL-RELATED"/>
    <property type="match status" value="1"/>
</dbReference>
<dbReference type="InterPro" id="IPR047324">
    <property type="entry name" value="LbH_gamma_CA-like"/>
</dbReference>
<proteinExistence type="predicted"/>
<dbReference type="InterPro" id="IPR011004">
    <property type="entry name" value="Trimer_LpxA-like_sf"/>
</dbReference>
<protein>
    <submittedName>
        <fullName evidence="1">Gamma carbonic anhydrase family protein</fullName>
    </submittedName>
</protein>
<dbReference type="RefSeq" id="WP_345923508.1">
    <property type="nucleotide sequence ID" value="NZ_JBDIVF010000001.1"/>
</dbReference>
<name>A0ABV2CQ65_9RHOO</name>
<sequence>MAVYSLDEYVPELGNKAWVADSAQVVGNVVLASEVSVWFNAVLRGDNEPIVVGARTNIQDGAVLHTDEGVPLTIGEDVSVGHMAMLHGCTVGDGSLIGMHATILNRAVIGKHCLIGAKTLIPEGKVIPDRSLVVGTPGRIIRELSDEEVERLKAGAAHYVENAERFRAGLKKVAE</sequence>
<accession>A0ABV2CQ65</accession>
<dbReference type="SUPFAM" id="SSF51161">
    <property type="entry name" value="Trimeric LpxA-like enzymes"/>
    <property type="match status" value="1"/>
</dbReference>
<gene>
    <name evidence="1" type="ORF">ABVT11_09515</name>
</gene>
<reference evidence="1 2" key="1">
    <citation type="submission" date="2024-07" db="EMBL/GenBank/DDBJ databases">
        <title>Uliginosibacterium paludis KCTC:42655.</title>
        <authorList>
            <person name="Kim M.K."/>
        </authorList>
    </citation>
    <scope>NUCLEOTIDE SEQUENCE [LARGE SCALE GENOMIC DNA]</scope>
    <source>
        <strain evidence="1 2">KCTC 42655</strain>
    </source>
</reference>
<dbReference type="Gene3D" id="2.160.10.10">
    <property type="entry name" value="Hexapeptide repeat proteins"/>
    <property type="match status" value="1"/>
</dbReference>
<evidence type="ECO:0000313" key="1">
    <source>
        <dbReference type="EMBL" id="MET1490063.1"/>
    </source>
</evidence>
<dbReference type="EMBL" id="JBEWLZ010000004">
    <property type="protein sequence ID" value="MET1490063.1"/>
    <property type="molecule type" value="Genomic_DNA"/>
</dbReference>
<comment type="caution">
    <text evidence="1">The sequence shown here is derived from an EMBL/GenBank/DDBJ whole genome shotgun (WGS) entry which is preliminary data.</text>
</comment>
<evidence type="ECO:0000313" key="2">
    <source>
        <dbReference type="Proteomes" id="UP001548590"/>
    </source>
</evidence>
<dbReference type="PANTHER" id="PTHR13061">
    <property type="entry name" value="DYNACTIN SUBUNIT P25"/>
    <property type="match status" value="1"/>
</dbReference>